<dbReference type="Gene3D" id="3.40.10.10">
    <property type="entry name" value="DNA Methylphosphotriester Repair Domain"/>
    <property type="match status" value="1"/>
</dbReference>
<dbReference type="KEGG" id="mol:YLM1_0701"/>
<keyword evidence="2" id="KW-0472">Membrane</keyword>
<evidence type="ECO:0000256" key="2">
    <source>
        <dbReference type="SAM" id="Phobius"/>
    </source>
</evidence>
<accession>A0A126QZJ9</accession>
<feature type="transmembrane region" description="Helical" evidence="2">
    <location>
        <begin position="82"/>
        <end position="103"/>
    </location>
</feature>
<dbReference type="PATRIC" id="fig|294671.3.peg.730"/>
<dbReference type="EMBL" id="CP014265">
    <property type="protein sequence ID" value="AMK15258.1"/>
    <property type="molecule type" value="Genomic_DNA"/>
</dbReference>
<feature type="compositionally biased region" description="Polar residues" evidence="1">
    <location>
        <begin position="43"/>
        <end position="58"/>
    </location>
</feature>
<name>A0A126QZJ9_METOL</name>
<keyword evidence="2" id="KW-0812">Transmembrane</keyword>
<dbReference type="RefSeq" id="WP_067146348.1">
    <property type="nucleotide sequence ID" value="NZ_CP014265.1"/>
</dbReference>
<dbReference type="InterPro" id="IPR035451">
    <property type="entry name" value="Ada-like_dom_sf"/>
</dbReference>
<dbReference type="STRING" id="294671.YLM1_0701"/>
<keyword evidence="5" id="KW-1185">Reference proteome</keyword>
<dbReference type="GeneID" id="28488998"/>
<keyword evidence="2" id="KW-1133">Transmembrane helix</keyword>
<evidence type="ECO:0000313" key="5">
    <source>
        <dbReference type="Proteomes" id="UP000066376"/>
    </source>
</evidence>
<reference evidence="4 5" key="1">
    <citation type="journal article" date="2016" name="Genome Announc.">
        <title>Draft Genome Sequence of the Rumen Methanogen Methanobrevibacter olleyae YLM1.</title>
        <authorList>
            <person name="Kelly W.J."/>
            <person name="Li D."/>
            <person name="Lambie S.C."/>
            <person name="Cox F."/>
            <person name="Attwood G.T."/>
            <person name="Altermann E."/>
            <person name="Leahy S.C."/>
        </authorList>
    </citation>
    <scope>NUCLEOTIDE SEQUENCE [LARGE SCALE GENOMIC DNA]</scope>
    <source>
        <strain evidence="4 5">YLM1</strain>
    </source>
</reference>
<feature type="region of interest" description="Disordered" evidence="1">
    <location>
        <begin position="114"/>
        <end position="197"/>
    </location>
</feature>
<proteinExistence type="predicted"/>
<evidence type="ECO:0000256" key="1">
    <source>
        <dbReference type="SAM" id="MobiDB-lite"/>
    </source>
</evidence>
<reference evidence="5" key="2">
    <citation type="submission" date="2016-02" db="EMBL/GenBank/DDBJ databases">
        <title>The draft genome sequence of the rumen methanogen Methanobrevibacter olleyae YLM1.</title>
        <authorList>
            <consortium name="New Zealand Agricultural Greenhouse Gas Research Centre/Pastoral Greenhouse Gas Research Consortium"/>
            <person name="Kelly W.J."/>
            <person name="Li D."/>
            <person name="Lambie S.C."/>
            <person name="Attwood G.T."/>
            <person name="Altermann E."/>
            <person name="Leahy S.C."/>
        </authorList>
    </citation>
    <scope>NUCLEOTIDE SEQUENCE [LARGE SCALE GENOMIC DNA]</scope>
    <source>
        <strain evidence="5">YLM1</strain>
    </source>
</reference>
<dbReference type="AlphaFoldDB" id="A0A126QZJ9"/>
<feature type="region of interest" description="Disordered" evidence="1">
    <location>
        <begin position="25"/>
        <end position="58"/>
    </location>
</feature>
<gene>
    <name evidence="4" type="ORF">YLM1_0701</name>
</gene>
<dbReference type="InterPro" id="IPR026870">
    <property type="entry name" value="Zinc_ribbon_dom"/>
</dbReference>
<organism evidence="4 5">
    <name type="scientific">Methanobrevibacter olleyae</name>
    <dbReference type="NCBI Taxonomy" id="294671"/>
    <lineage>
        <taxon>Archaea</taxon>
        <taxon>Methanobacteriati</taxon>
        <taxon>Methanobacteriota</taxon>
        <taxon>Methanomada group</taxon>
        <taxon>Methanobacteria</taxon>
        <taxon>Methanobacteriales</taxon>
        <taxon>Methanobacteriaceae</taxon>
        <taxon>Methanobrevibacter</taxon>
    </lineage>
</organism>
<evidence type="ECO:0000259" key="3">
    <source>
        <dbReference type="Pfam" id="PF13240"/>
    </source>
</evidence>
<evidence type="ECO:0000313" key="4">
    <source>
        <dbReference type="EMBL" id="AMK15258.1"/>
    </source>
</evidence>
<feature type="compositionally biased region" description="Low complexity" evidence="1">
    <location>
        <begin position="27"/>
        <end position="41"/>
    </location>
</feature>
<dbReference type="Pfam" id="PF13240">
    <property type="entry name" value="Zn_Ribbon_1"/>
    <property type="match status" value="1"/>
</dbReference>
<feature type="compositionally biased region" description="Acidic residues" evidence="1">
    <location>
        <begin position="122"/>
        <end position="147"/>
    </location>
</feature>
<feature type="domain" description="Zinc-ribbon" evidence="3">
    <location>
        <begin position="2"/>
        <end position="22"/>
    </location>
</feature>
<dbReference type="Proteomes" id="UP000066376">
    <property type="component" value="Chromosome"/>
</dbReference>
<sequence>MFCNNCGEKLAEDVKFCPNCGQKADYSSRLNSSSRNDLKSSSGDRWNSKNNQKNISTNLRENAINSDSIFNKWKGWSTGEKLLSIIVCCCIGISLLGAIGSLMTPDQNTANYEDYNSYNDTTVDDISEDDNSTEEASDENETTDSDSNDSSSDSSKASLADDSSSSSDSSDSYSSSSGSSSYNDDSEPVTGGSYVASKNSNKFHRASCGHASRIKEYNRRYYSSRDEAISAGKVPCKFCDP</sequence>
<dbReference type="SUPFAM" id="SSF57884">
    <property type="entry name" value="Ada DNA repair protein, N-terminal domain (N-Ada 10)"/>
    <property type="match status" value="1"/>
</dbReference>
<feature type="compositionally biased region" description="Low complexity" evidence="1">
    <location>
        <begin position="148"/>
        <end position="183"/>
    </location>
</feature>
<protein>
    <recommendedName>
        <fullName evidence="3">Zinc-ribbon domain-containing protein</fullName>
    </recommendedName>
</protein>